<dbReference type="AlphaFoldDB" id="A0A6V7RB83"/>
<dbReference type="PROSITE" id="PS50893">
    <property type="entry name" value="ABC_TRANSPORTER_2"/>
    <property type="match status" value="1"/>
</dbReference>
<dbReference type="GO" id="GO:0055085">
    <property type="term" value="P:transmembrane transport"/>
    <property type="evidence" value="ECO:0007669"/>
    <property type="project" value="UniProtKB-ARBA"/>
</dbReference>
<dbReference type="InterPro" id="IPR003439">
    <property type="entry name" value="ABC_transporter-like_ATP-bd"/>
</dbReference>
<dbReference type="GO" id="GO:0005524">
    <property type="term" value="F:ATP binding"/>
    <property type="evidence" value="ECO:0007669"/>
    <property type="project" value="UniProtKB-KW"/>
</dbReference>
<organism evidence="6 7">
    <name type="scientific">Phocicoccus schoeneichii</name>
    <dbReference type="NCBI Taxonomy" id="1812261"/>
    <lineage>
        <taxon>Bacteria</taxon>
        <taxon>Bacillati</taxon>
        <taxon>Bacillota</taxon>
        <taxon>Bacilli</taxon>
        <taxon>Bacillales</taxon>
        <taxon>Salinicoccaceae</taxon>
        <taxon>Phocicoccus</taxon>
    </lineage>
</organism>
<feature type="domain" description="ABC transporter" evidence="5">
    <location>
        <begin position="3"/>
        <end position="244"/>
    </location>
</feature>
<protein>
    <submittedName>
        <fullName evidence="6">Oligopeptide transport ATP-binding protein OppF</fullName>
    </submittedName>
</protein>
<dbReference type="Pfam" id="PF08352">
    <property type="entry name" value="oligo_HPY"/>
    <property type="match status" value="1"/>
</dbReference>
<keyword evidence="7" id="KW-1185">Reference proteome</keyword>
<dbReference type="GO" id="GO:0016887">
    <property type="term" value="F:ATP hydrolysis activity"/>
    <property type="evidence" value="ECO:0007669"/>
    <property type="project" value="InterPro"/>
</dbReference>
<dbReference type="RefSeq" id="WP_186085951.1">
    <property type="nucleotide sequence ID" value="NZ_BMDB01000002.1"/>
</dbReference>
<dbReference type="GO" id="GO:0015833">
    <property type="term" value="P:peptide transport"/>
    <property type="evidence" value="ECO:0007669"/>
    <property type="project" value="InterPro"/>
</dbReference>
<dbReference type="SUPFAM" id="SSF52540">
    <property type="entry name" value="P-loop containing nucleoside triphosphate hydrolases"/>
    <property type="match status" value="1"/>
</dbReference>
<evidence type="ECO:0000313" key="6">
    <source>
        <dbReference type="EMBL" id="CAD2074022.1"/>
    </source>
</evidence>
<evidence type="ECO:0000259" key="5">
    <source>
        <dbReference type="PROSITE" id="PS50893"/>
    </source>
</evidence>
<comment type="caution">
    <text evidence="6">The sequence shown here is derived from an EMBL/GenBank/DDBJ whole genome shotgun (WGS) entry which is preliminary data.</text>
</comment>
<dbReference type="Proteomes" id="UP000521032">
    <property type="component" value="Unassembled WGS sequence"/>
</dbReference>
<proteinExistence type="inferred from homology"/>
<accession>A0A6V7RB83</accession>
<evidence type="ECO:0000256" key="2">
    <source>
        <dbReference type="ARBA" id="ARBA00022448"/>
    </source>
</evidence>
<keyword evidence="4 6" id="KW-0067">ATP-binding</keyword>
<dbReference type="CDD" id="cd03257">
    <property type="entry name" value="ABC_NikE_OppD_transporters"/>
    <property type="match status" value="1"/>
</dbReference>
<sequence>MILSCEHVSKNFKDTIAVKDVSLELEEAESIGIVGESGSGKSTLANILGGLVRPNSGTVYFEGENIMDMKKHNDLNFRQNVQFVFQSPKESLHPYLKVRTSLREPFFAKGRPRTTKKEMDREILRALERVQLNETVLDKYPHQLSGGQAQRISIVRAMITDPKVVIFDEAVSALDILVQKEVIEILKKLRHNIRTSYLFITHDISTVKSLTDRIIVMKDGKIVETGKTDDILNNPQAPYTKKLIASAI</sequence>
<dbReference type="Gene3D" id="3.40.50.300">
    <property type="entry name" value="P-loop containing nucleotide triphosphate hydrolases"/>
    <property type="match status" value="1"/>
</dbReference>
<dbReference type="Pfam" id="PF00005">
    <property type="entry name" value="ABC_tran"/>
    <property type="match status" value="1"/>
</dbReference>
<keyword evidence="2" id="KW-0813">Transport</keyword>
<dbReference type="PANTHER" id="PTHR43776">
    <property type="entry name" value="TRANSPORT ATP-BINDING PROTEIN"/>
    <property type="match status" value="1"/>
</dbReference>
<evidence type="ECO:0000313" key="7">
    <source>
        <dbReference type="Proteomes" id="UP000521032"/>
    </source>
</evidence>
<dbReference type="EMBL" id="CAJEWE010000007">
    <property type="protein sequence ID" value="CAD2074022.1"/>
    <property type="molecule type" value="Genomic_DNA"/>
</dbReference>
<dbReference type="InterPro" id="IPR013563">
    <property type="entry name" value="Oligopep_ABC_C"/>
</dbReference>
<reference evidence="6 7" key="1">
    <citation type="submission" date="2020-07" db="EMBL/GenBank/DDBJ databases">
        <authorList>
            <person name="Criscuolo A."/>
        </authorList>
    </citation>
    <scope>NUCLEOTIDE SEQUENCE [LARGE SCALE GENOMIC DNA]</scope>
    <source>
        <strain evidence="7">CIP 111030</strain>
    </source>
</reference>
<name>A0A6V7RB83_9BACL</name>
<dbReference type="InterPro" id="IPR027417">
    <property type="entry name" value="P-loop_NTPase"/>
</dbReference>
<evidence type="ECO:0000256" key="3">
    <source>
        <dbReference type="ARBA" id="ARBA00022741"/>
    </source>
</evidence>
<keyword evidence="3" id="KW-0547">Nucleotide-binding</keyword>
<evidence type="ECO:0000256" key="4">
    <source>
        <dbReference type="ARBA" id="ARBA00022840"/>
    </source>
</evidence>
<dbReference type="PANTHER" id="PTHR43776:SF7">
    <property type="entry name" value="D,D-DIPEPTIDE TRANSPORT ATP-BINDING PROTEIN DDPF-RELATED"/>
    <property type="match status" value="1"/>
</dbReference>
<dbReference type="InterPro" id="IPR050319">
    <property type="entry name" value="ABC_transp_ATP-bind"/>
</dbReference>
<dbReference type="InterPro" id="IPR017871">
    <property type="entry name" value="ABC_transporter-like_CS"/>
</dbReference>
<comment type="similarity">
    <text evidence="1">Belongs to the ABC transporter superfamily.</text>
</comment>
<dbReference type="PROSITE" id="PS00211">
    <property type="entry name" value="ABC_TRANSPORTER_1"/>
    <property type="match status" value="1"/>
</dbReference>
<dbReference type="InterPro" id="IPR003593">
    <property type="entry name" value="AAA+_ATPase"/>
</dbReference>
<gene>
    <name evidence="6" type="primary">oppF_3</name>
    <name evidence="6" type="ORF">JEOSCH030_00606</name>
</gene>
<evidence type="ECO:0000256" key="1">
    <source>
        <dbReference type="ARBA" id="ARBA00005417"/>
    </source>
</evidence>
<dbReference type="SMART" id="SM00382">
    <property type="entry name" value="AAA"/>
    <property type="match status" value="1"/>
</dbReference>